<name>A0A450T3T4_9GAMM</name>
<evidence type="ECO:0000256" key="4">
    <source>
        <dbReference type="ARBA" id="ARBA00022989"/>
    </source>
</evidence>
<dbReference type="EMBL" id="CAADEW010000112">
    <property type="protein sequence ID" value="VFJ61261.1"/>
    <property type="molecule type" value="Genomic_DNA"/>
</dbReference>
<dbReference type="PANTHER" id="PTHR30028">
    <property type="entry name" value="UPF0014 INNER MEMBRANE PROTEIN YBBM-RELATED"/>
    <property type="match status" value="1"/>
</dbReference>
<accession>A0A450T3T4</accession>
<dbReference type="InterPro" id="IPR005226">
    <property type="entry name" value="UPF0014_fam"/>
</dbReference>
<gene>
    <name evidence="7" type="ORF">BECKFW1821A_GA0114235_11121</name>
</gene>
<dbReference type="PANTHER" id="PTHR30028:SF0">
    <property type="entry name" value="PROTEIN ALUMINUM SENSITIVE 3"/>
    <property type="match status" value="1"/>
</dbReference>
<feature type="transmembrane region" description="Helical" evidence="6">
    <location>
        <begin position="95"/>
        <end position="116"/>
    </location>
</feature>
<dbReference type="GO" id="GO:0005886">
    <property type="term" value="C:plasma membrane"/>
    <property type="evidence" value="ECO:0007669"/>
    <property type="project" value="TreeGrafter"/>
</dbReference>
<dbReference type="Pfam" id="PF03649">
    <property type="entry name" value="UPF0014"/>
    <property type="match status" value="1"/>
</dbReference>
<keyword evidence="3 6" id="KW-0812">Transmembrane</keyword>
<reference evidence="7" key="1">
    <citation type="submission" date="2019-02" db="EMBL/GenBank/DDBJ databases">
        <authorList>
            <person name="Gruber-Vodicka R. H."/>
            <person name="Seah K. B. B."/>
        </authorList>
    </citation>
    <scope>NUCLEOTIDE SEQUENCE</scope>
    <source>
        <strain evidence="7">BECK_BZ15</strain>
    </source>
</reference>
<evidence type="ECO:0000256" key="3">
    <source>
        <dbReference type="ARBA" id="ARBA00022692"/>
    </source>
</evidence>
<keyword evidence="5 6" id="KW-0472">Membrane</keyword>
<dbReference type="AlphaFoldDB" id="A0A450T3T4"/>
<feature type="transmembrane region" description="Helical" evidence="6">
    <location>
        <begin position="12"/>
        <end position="29"/>
    </location>
</feature>
<feature type="transmembrane region" description="Helical" evidence="6">
    <location>
        <begin position="225"/>
        <end position="251"/>
    </location>
</feature>
<comment type="similarity">
    <text evidence="2">Belongs to the UPF0014 family.</text>
</comment>
<evidence type="ECO:0000256" key="5">
    <source>
        <dbReference type="ARBA" id="ARBA00023136"/>
    </source>
</evidence>
<sequence>MSGYLELTYGQVALAALLILINGVISLVLRLRMERLLLIASVRTVIQLVLVGLVLEWVFHWERWYVVMGLAVVMTLIAGVTAAGQNNRRYPGIWANTLIAMWASAWIVTAFALFVVMEGIDKWYQPQYAIPLLGMVLGNTLNGISVGMNTFTESLVTRREQIESLLALGATRWEATRDTIRHAVRTGMLPIINSMMVVGIVSIPGTMTGQLVSGMAPIHAVKYQIVIMFLIASATALGTVGVVLLTFHRLFTTQHQYRRESLL</sequence>
<feature type="transmembrane region" description="Helical" evidence="6">
    <location>
        <begin position="187"/>
        <end position="205"/>
    </location>
</feature>
<comment type="subcellular location">
    <subcellularLocation>
        <location evidence="1">Membrane</location>
        <topology evidence="1">Multi-pass membrane protein</topology>
    </subcellularLocation>
</comment>
<feature type="transmembrane region" description="Helical" evidence="6">
    <location>
        <begin position="128"/>
        <end position="151"/>
    </location>
</feature>
<protein>
    <submittedName>
        <fullName evidence="7">Putative ABC transport system permease protein</fullName>
    </submittedName>
</protein>
<proteinExistence type="inferred from homology"/>
<evidence type="ECO:0000256" key="1">
    <source>
        <dbReference type="ARBA" id="ARBA00004141"/>
    </source>
</evidence>
<feature type="transmembrane region" description="Helical" evidence="6">
    <location>
        <begin position="36"/>
        <end position="58"/>
    </location>
</feature>
<feature type="transmembrane region" description="Helical" evidence="6">
    <location>
        <begin position="64"/>
        <end position="83"/>
    </location>
</feature>
<organism evidence="7">
    <name type="scientific">Candidatus Kentrum sp. FW</name>
    <dbReference type="NCBI Taxonomy" id="2126338"/>
    <lineage>
        <taxon>Bacteria</taxon>
        <taxon>Pseudomonadati</taxon>
        <taxon>Pseudomonadota</taxon>
        <taxon>Gammaproteobacteria</taxon>
        <taxon>Candidatus Kentrum</taxon>
    </lineage>
</organism>
<keyword evidence="4 6" id="KW-1133">Transmembrane helix</keyword>
<evidence type="ECO:0000256" key="2">
    <source>
        <dbReference type="ARBA" id="ARBA00005268"/>
    </source>
</evidence>
<evidence type="ECO:0000256" key="6">
    <source>
        <dbReference type="SAM" id="Phobius"/>
    </source>
</evidence>
<evidence type="ECO:0000313" key="7">
    <source>
        <dbReference type="EMBL" id="VFJ61261.1"/>
    </source>
</evidence>